<protein>
    <submittedName>
        <fullName evidence="1">Uncharacterized protein</fullName>
    </submittedName>
</protein>
<reference evidence="1 2" key="1">
    <citation type="submission" date="2012-12" db="EMBL/GenBank/DDBJ databases">
        <title>Genome assembly of Fulvivirga imtechensis AK7.</title>
        <authorList>
            <person name="Nupur N."/>
            <person name="Khatri I."/>
            <person name="Kumar R."/>
            <person name="Subramanian S."/>
            <person name="Pinnaka A."/>
        </authorList>
    </citation>
    <scope>NUCLEOTIDE SEQUENCE [LARGE SCALE GENOMIC DNA]</scope>
    <source>
        <strain evidence="1 2">AK7</strain>
    </source>
</reference>
<name>L8JWB1_9BACT</name>
<proteinExistence type="predicted"/>
<accession>L8JWB1</accession>
<dbReference type="AlphaFoldDB" id="L8JWB1"/>
<organism evidence="1 2">
    <name type="scientific">Fulvivirga imtechensis AK7</name>
    <dbReference type="NCBI Taxonomy" id="1237149"/>
    <lineage>
        <taxon>Bacteria</taxon>
        <taxon>Pseudomonadati</taxon>
        <taxon>Bacteroidota</taxon>
        <taxon>Cytophagia</taxon>
        <taxon>Cytophagales</taxon>
        <taxon>Fulvivirgaceae</taxon>
        <taxon>Fulvivirga</taxon>
    </lineage>
</organism>
<evidence type="ECO:0000313" key="1">
    <source>
        <dbReference type="EMBL" id="ELR73080.1"/>
    </source>
</evidence>
<comment type="caution">
    <text evidence="1">The sequence shown here is derived from an EMBL/GenBank/DDBJ whole genome shotgun (WGS) entry which is preliminary data.</text>
</comment>
<dbReference type="EMBL" id="AMZN01000009">
    <property type="protein sequence ID" value="ELR73080.1"/>
    <property type="molecule type" value="Genomic_DNA"/>
</dbReference>
<evidence type="ECO:0000313" key="2">
    <source>
        <dbReference type="Proteomes" id="UP000011135"/>
    </source>
</evidence>
<gene>
    <name evidence="1" type="ORF">C900_05715</name>
</gene>
<keyword evidence="2" id="KW-1185">Reference proteome</keyword>
<sequence length="38" mass="4340">MGKKVELNGLKSVMLVPESEYFRDEHNADMGVFLQTLI</sequence>
<dbReference type="Proteomes" id="UP000011135">
    <property type="component" value="Unassembled WGS sequence"/>
</dbReference>